<feature type="compositionally biased region" description="Basic and acidic residues" evidence="1">
    <location>
        <begin position="84"/>
        <end position="96"/>
    </location>
</feature>
<comment type="caution">
    <text evidence="2">The sequence shown here is derived from an EMBL/GenBank/DDBJ whole genome shotgun (WGS) entry which is preliminary data.</text>
</comment>
<feature type="compositionally biased region" description="Low complexity" evidence="1">
    <location>
        <begin position="117"/>
        <end position="164"/>
    </location>
</feature>
<accession>A0ABW6L569</accession>
<reference evidence="2 3" key="1">
    <citation type="submission" date="2024-10" db="EMBL/GenBank/DDBJ databases">
        <title>The Natural Products Discovery Center: Release of the First 8490 Sequenced Strains for Exploring Actinobacteria Biosynthetic Diversity.</title>
        <authorList>
            <person name="Kalkreuter E."/>
            <person name="Kautsar S.A."/>
            <person name="Yang D."/>
            <person name="Bader C.D."/>
            <person name="Teijaro C.N."/>
            <person name="Fluegel L."/>
            <person name="Davis C.M."/>
            <person name="Simpson J.R."/>
            <person name="Lauterbach L."/>
            <person name="Steele A.D."/>
            <person name="Gui C."/>
            <person name="Meng S."/>
            <person name="Li G."/>
            <person name="Viehrig K."/>
            <person name="Ye F."/>
            <person name="Su P."/>
            <person name="Kiefer A.F."/>
            <person name="Nichols A."/>
            <person name="Cepeda A.J."/>
            <person name="Yan W."/>
            <person name="Fan B."/>
            <person name="Jiang Y."/>
            <person name="Adhikari A."/>
            <person name="Zheng C.-J."/>
            <person name="Schuster L."/>
            <person name="Cowan T.M."/>
            <person name="Smanski M.J."/>
            <person name="Chevrette M.G."/>
            <person name="De Carvalho L.P.S."/>
            <person name="Shen B."/>
        </authorList>
    </citation>
    <scope>NUCLEOTIDE SEQUENCE [LARGE SCALE GENOMIC DNA]</scope>
    <source>
        <strain evidence="2 3">NPDC007147</strain>
    </source>
</reference>
<dbReference type="Proteomes" id="UP001601197">
    <property type="component" value="Unassembled WGS sequence"/>
</dbReference>
<name>A0ABW6L569_9ACTN</name>
<feature type="region of interest" description="Disordered" evidence="1">
    <location>
        <begin position="83"/>
        <end position="223"/>
    </location>
</feature>
<evidence type="ECO:0000313" key="2">
    <source>
        <dbReference type="EMBL" id="MFE9173847.1"/>
    </source>
</evidence>
<keyword evidence="3" id="KW-1185">Reference proteome</keyword>
<dbReference type="RefSeq" id="WP_388353031.1">
    <property type="nucleotide sequence ID" value="NZ_JBIAFJ010000041.1"/>
</dbReference>
<evidence type="ECO:0000256" key="1">
    <source>
        <dbReference type="SAM" id="MobiDB-lite"/>
    </source>
</evidence>
<organism evidence="2 3">
    <name type="scientific">Streptomyces kebangsaanensis</name>
    <dbReference type="NCBI Taxonomy" id="864058"/>
    <lineage>
        <taxon>Bacteria</taxon>
        <taxon>Bacillati</taxon>
        <taxon>Actinomycetota</taxon>
        <taxon>Actinomycetes</taxon>
        <taxon>Kitasatosporales</taxon>
        <taxon>Streptomycetaceae</taxon>
        <taxon>Streptomyces</taxon>
    </lineage>
</organism>
<evidence type="ECO:0000313" key="3">
    <source>
        <dbReference type="Proteomes" id="UP001601197"/>
    </source>
</evidence>
<proteinExistence type="predicted"/>
<dbReference type="EMBL" id="JBIAFJ010000041">
    <property type="protein sequence ID" value="MFE9173847.1"/>
    <property type="molecule type" value="Genomic_DNA"/>
</dbReference>
<sequence>MAEQKSSSALVAPLHGAAAVLRRVPGAGVVSRAAQETLDRVGAVSPRRRRIAVYTGAGVLGAAGVVEWPVALTGAAVAWLTQSRPEHPAGDGRKTLEQAPDTGTRPEDTEPGTGVTARDAAPDTAAAANAAPEGGTAARTAAADTSPTAQDTAAAAQQSAGERAAAAREPAKDIGTAALRSGGGAGSEGRAAPPDTGTRGKTPGGHASTGPLGPTARPDRTTL</sequence>
<protein>
    <submittedName>
        <fullName evidence="2">Uncharacterized protein</fullName>
    </submittedName>
</protein>
<gene>
    <name evidence="2" type="ORF">ACFYNZ_31055</name>
</gene>